<dbReference type="OrthoDB" id="7597230at2"/>
<evidence type="ECO:0000313" key="3">
    <source>
        <dbReference type="Proteomes" id="UP000199594"/>
    </source>
</evidence>
<evidence type="ECO:0000256" key="1">
    <source>
        <dbReference type="SAM" id="MobiDB-lite"/>
    </source>
</evidence>
<accession>A0A1I7C8H5</accession>
<dbReference type="EMBL" id="FPAQ01000038">
    <property type="protein sequence ID" value="SFT95729.1"/>
    <property type="molecule type" value="Genomic_DNA"/>
</dbReference>
<reference evidence="2 3" key="1">
    <citation type="submission" date="2016-10" db="EMBL/GenBank/DDBJ databases">
        <authorList>
            <person name="de Groot N.N."/>
        </authorList>
    </citation>
    <scope>NUCLEOTIDE SEQUENCE [LARGE SCALE GENOMIC DNA]</scope>
    <source>
        <strain evidence="2 3">CGMCC 1.6493</strain>
    </source>
</reference>
<dbReference type="InterPro" id="IPR047675">
    <property type="entry name" value="Putative_zinc-bd"/>
</dbReference>
<gene>
    <name evidence="2" type="ORF">SAMN04487956_13825</name>
</gene>
<evidence type="ECO:0008006" key="4">
    <source>
        <dbReference type="Google" id="ProtNLM"/>
    </source>
</evidence>
<name>A0A1I7C8H5_9GAMM</name>
<evidence type="ECO:0000313" key="2">
    <source>
        <dbReference type="EMBL" id="SFT95729.1"/>
    </source>
</evidence>
<sequence length="113" mass="12722">MDDQAELRRRYRAWSRAVARGERLLFPEACRDLRCGAKTRAGTPCKRRDLYASGRCHLHGGASTGPKSGPRAKRPEPPKVEPPYDPSTNPEVLDALRRQGIPVGDLAERVRYR</sequence>
<dbReference type="AlphaFoldDB" id="A0A1I7C8H5"/>
<proteinExistence type="predicted"/>
<protein>
    <recommendedName>
        <fullName evidence="4">GcrA cell cycle regulator</fullName>
    </recommendedName>
</protein>
<dbReference type="Proteomes" id="UP000199594">
    <property type="component" value="Unassembled WGS sequence"/>
</dbReference>
<dbReference type="NCBIfam" id="NF041373">
    <property type="entry name" value="HGG_STG"/>
    <property type="match status" value="1"/>
</dbReference>
<feature type="region of interest" description="Disordered" evidence="1">
    <location>
        <begin position="56"/>
        <end position="113"/>
    </location>
</feature>
<organism evidence="2 3">
    <name type="scientific">Halomonas saccharevitans</name>
    <dbReference type="NCBI Taxonomy" id="416872"/>
    <lineage>
        <taxon>Bacteria</taxon>
        <taxon>Pseudomonadati</taxon>
        <taxon>Pseudomonadota</taxon>
        <taxon>Gammaproteobacteria</taxon>
        <taxon>Oceanospirillales</taxon>
        <taxon>Halomonadaceae</taxon>
        <taxon>Halomonas</taxon>
    </lineage>
</organism>